<dbReference type="Gene3D" id="3.40.50.300">
    <property type="entry name" value="P-loop containing nucleotide triphosphate hydrolases"/>
    <property type="match status" value="1"/>
</dbReference>
<evidence type="ECO:0000256" key="4">
    <source>
        <dbReference type="ARBA" id="ARBA00022993"/>
    </source>
</evidence>
<keyword evidence="4 5" id="KW-0173">Coenzyme A biosynthesis</keyword>
<keyword evidence="5 7" id="KW-0808">Transferase</keyword>
<comment type="subcellular location">
    <subcellularLocation>
        <location evidence="5">Cytoplasm</location>
    </subcellularLocation>
</comment>
<evidence type="ECO:0000313" key="7">
    <source>
        <dbReference type="EMBL" id="TYK34386.1"/>
    </source>
</evidence>
<dbReference type="PANTHER" id="PTHR10695">
    <property type="entry name" value="DEPHOSPHO-COA KINASE-RELATED"/>
    <property type="match status" value="1"/>
</dbReference>
<dbReference type="SUPFAM" id="SSF52540">
    <property type="entry name" value="P-loop containing nucleoside triphosphate hydrolases"/>
    <property type="match status" value="1"/>
</dbReference>
<evidence type="ECO:0000256" key="5">
    <source>
        <dbReference type="HAMAP-Rule" id="MF_00376"/>
    </source>
</evidence>
<dbReference type="Proteomes" id="UP000324383">
    <property type="component" value="Unassembled WGS sequence"/>
</dbReference>
<sequence length="205" mass="22836">MVTKIGLTGGIGSGKSVISRLLRIMGIPVYDSDTEAKRIIATDHTVRRQLSALVGQDLFRNGELNRSLLAAYLFGKPDHAEGVNRIVHPRVKEDFVRWTSSYEGKKSLVAMEAAILLEAGFKSEVDFVVMVYAPPEVRIARAMKRDGSSREQVVARIHSQMSDELKRERADFVITNDGETPLIPQVLELISLLSENNHYLCSAKK</sequence>
<dbReference type="AlphaFoldDB" id="A0A5D3EFP6"/>
<dbReference type="NCBIfam" id="TIGR00152">
    <property type="entry name" value="dephospho-CoA kinase"/>
    <property type="match status" value="1"/>
</dbReference>
<comment type="caution">
    <text evidence="7">The sequence shown here is derived from an EMBL/GenBank/DDBJ whole genome shotgun (WGS) entry which is preliminary data.</text>
</comment>
<dbReference type="GO" id="GO:0005737">
    <property type="term" value="C:cytoplasm"/>
    <property type="evidence" value="ECO:0007669"/>
    <property type="project" value="UniProtKB-SubCell"/>
</dbReference>
<keyword evidence="3 5" id="KW-0067">ATP-binding</keyword>
<dbReference type="GO" id="GO:0005524">
    <property type="term" value="F:ATP binding"/>
    <property type="evidence" value="ECO:0007669"/>
    <property type="project" value="UniProtKB-UniRule"/>
</dbReference>
<dbReference type="GO" id="GO:0004140">
    <property type="term" value="F:dephospho-CoA kinase activity"/>
    <property type="evidence" value="ECO:0007669"/>
    <property type="project" value="UniProtKB-UniRule"/>
</dbReference>
<dbReference type="CDD" id="cd02022">
    <property type="entry name" value="DPCK"/>
    <property type="match status" value="1"/>
</dbReference>
<evidence type="ECO:0000313" key="8">
    <source>
        <dbReference type="Proteomes" id="UP000324383"/>
    </source>
</evidence>
<evidence type="ECO:0000256" key="2">
    <source>
        <dbReference type="ARBA" id="ARBA00022741"/>
    </source>
</evidence>
<gene>
    <name evidence="5" type="primary">coaE</name>
    <name evidence="7" type="ORF">FNJ60_05185</name>
</gene>
<dbReference type="Pfam" id="PF01121">
    <property type="entry name" value="CoaE"/>
    <property type="match status" value="1"/>
</dbReference>
<evidence type="ECO:0000256" key="1">
    <source>
        <dbReference type="ARBA" id="ARBA00009018"/>
    </source>
</evidence>
<dbReference type="HAMAP" id="MF_00376">
    <property type="entry name" value="Dephospho_CoA_kinase"/>
    <property type="match status" value="1"/>
</dbReference>
<dbReference type="InterPro" id="IPR001977">
    <property type="entry name" value="Depp_CoAkinase"/>
</dbReference>
<dbReference type="EMBL" id="VKLW01000008">
    <property type="protein sequence ID" value="TYK34386.1"/>
    <property type="molecule type" value="Genomic_DNA"/>
</dbReference>
<feature type="binding site" evidence="5">
    <location>
        <begin position="12"/>
        <end position="17"/>
    </location>
    <ligand>
        <name>ATP</name>
        <dbReference type="ChEBI" id="CHEBI:30616"/>
    </ligand>
</feature>
<protein>
    <recommendedName>
        <fullName evidence="5 6">Dephospho-CoA kinase</fullName>
        <ecNumber evidence="5 6">2.7.1.24</ecNumber>
    </recommendedName>
    <alternativeName>
        <fullName evidence="5">Dephosphocoenzyme A kinase</fullName>
    </alternativeName>
</protein>
<dbReference type="UniPathway" id="UPA00241">
    <property type="reaction ID" value="UER00356"/>
</dbReference>
<keyword evidence="5 7" id="KW-0418">Kinase</keyword>
<dbReference type="PANTHER" id="PTHR10695:SF46">
    <property type="entry name" value="BIFUNCTIONAL COENZYME A SYNTHASE-RELATED"/>
    <property type="match status" value="1"/>
</dbReference>
<organism evidence="7 8">
    <name type="scientific">Bacteroides pyogenes</name>
    <dbReference type="NCBI Taxonomy" id="310300"/>
    <lineage>
        <taxon>Bacteria</taxon>
        <taxon>Pseudomonadati</taxon>
        <taxon>Bacteroidota</taxon>
        <taxon>Bacteroidia</taxon>
        <taxon>Bacteroidales</taxon>
        <taxon>Bacteroidaceae</taxon>
        <taxon>Bacteroides</taxon>
    </lineage>
</organism>
<comment type="similarity">
    <text evidence="1 5">Belongs to the CoaE family.</text>
</comment>
<keyword evidence="8" id="KW-1185">Reference proteome</keyword>
<dbReference type="InterPro" id="IPR027417">
    <property type="entry name" value="P-loop_NTPase"/>
</dbReference>
<comment type="function">
    <text evidence="5">Catalyzes the phosphorylation of the 3'-hydroxyl group of dephosphocoenzyme A to form coenzyme A.</text>
</comment>
<reference evidence="7 8" key="1">
    <citation type="submission" date="2019-07" db="EMBL/GenBank/DDBJ databases">
        <title>Draft Genome Sequences of Bacteroides pyogenes Strains Isolated from the Uterus Holstein Dairy Cows with Metritis.</title>
        <authorList>
            <person name="Cunha F."/>
            <person name="Galvao K.N."/>
            <person name="Jeon S.J."/>
            <person name="Jeong K.C."/>
        </authorList>
    </citation>
    <scope>NUCLEOTIDE SEQUENCE [LARGE SCALE GENOMIC DNA]</scope>
    <source>
        <strain evidence="7 8">KG-31</strain>
    </source>
</reference>
<comment type="catalytic activity">
    <reaction evidence="5">
        <text>3'-dephospho-CoA + ATP = ADP + CoA + H(+)</text>
        <dbReference type="Rhea" id="RHEA:18245"/>
        <dbReference type="ChEBI" id="CHEBI:15378"/>
        <dbReference type="ChEBI" id="CHEBI:30616"/>
        <dbReference type="ChEBI" id="CHEBI:57287"/>
        <dbReference type="ChEBI" id="CHEBI:57328"/>
        <dbReference type="ChEBI" id="CHEBI:456216"/>
        <dbReference type="EC" id="2.7.1.24"/>
    </reaction>
</comment>
<proteinExistence type="inferred from homology"/>
<accession>A0A5D3EFP6</accession>
<dbReference type="PROSITE" id="PS51219">
    <property type="entry name" value="DPCK"/>
    <property type="match status" value="1"/>
</dbReference>
<evidence type="ECO:0000256" key="3">
    <source>
        <dbReference type="ARBA" id="ARBA00022840"/>
    </source>
</evidence>
<keyword evidence="2 5" id="KW-0547">Nucleotide-binding</keyword>
<dbReference type="GO" id="GO:0015937">
    <property type="term" value="P:coenzyme A biosynthetic process"/>
    <property type="evidence" value="ECO:0007669"/>
    <property type="project" value="UniProtKB-UniRule"/>
</dbReference>
<comment type="pathway">
    <text evidence="5">Cofactor biosynthesis; coenzyme A biosynthesis; CoA from (R)-pantothenate: step 5/5.</text>
</comment>
<dbReference type="EC" id="2.7.1.24" evidence="5 6"/>
<keyword evidence="5" id="KW-0963">Cytoplasm</keyword>
<name>A0A5D3EFP6_9BACE</name>
<dbReference type="RefSeq" id="WP_148727282.1">
    <property type="nucleotide sequence ID" value="NZ_CP197398.1"/>
</dbReference>
<evidence type="ECO:0000256" key="6">
    <source>
        <dbReference type="NCBIfam" id="TIGR00152"/>
    </source>
</evidence>